<evidence type="ECO:0000313" key="3">
    <source>
        <dbReference type="Proteomes" id="UP001445076"/>
    </source>
</evidence>
<proteinExistence type="predicted"/>
<gene>
    <name evidence="2" type="ORF">OTU49_014871</name>
</gene>
<name>A0AAW0Y137_CHEQU</name>
<sequence length="128" mass="13955">MPGGFQFSLTPGGLQLTLKLCGFHLSLMLDFLQLSLKYCGLQVSITLGGLQLRDMTLGVQLCLTFGGFQLILMPGGMQLSLNVPDSLFLGFCPLPGLVFGLTLATLTFCGHLLAQKNLLQKFEKIHFF</sequence>
<keyword evidence="1" id="KW-0812">Transmembrane</keyword>
<feature type="non-terminal residue" evidence="2">
    <location>
        <position position="128"/>
    </location>
</feature>
<organism evidence="2 3">
    <name type="scientific">Cherax quadricarinatus</name>
    <name type="common">Australian red claw crayfish</name>
    <dbReference type="NCBI Taxonomy" id="27406"/>
    <lineage>
        <taxon>Eukaryota</taxon>
        <taxon>Metazoa</taxon>
        <taxon>Ecdysozoa</taxon>
        <taxon>Arthropoda</taxon>
        <taxon>Crustacea</taxon>
        <taxon>Multicrustacea</taxon>
        <taxon>Malacostraca</taxon>
        <taxon>Eumalacostraca</taxon>
        <taxon>Eucarida</taxon>
        <taxon>Decapoda</taxon>
        <taxon>Pleocyemata</taxon>
        <taxon>Astacidea</taxon>
        <taxon>Parastacoidea</taxon>
        <taxon>Parastacidae</taxon>
        <taxon>Cherax</taxon>
    </lineage>
</organism>
<dbReference type="EMBL" id="JARKIK010000007">
    <property type="protein sequence ID" value="KAK8750506.1"/>
    <property type="molecule type" value="Genomic_DNA"/>
</dbReference>
<evidence type="ECO:0000256" key="1">
    <source>
        <dbReference type="SAM" id="Phobius"/>
    </source>
</evidence>
<protein>
    <submittedName>
        <fullName evidence="2">Uncharacterized protein</fullName>
    </submittedName>
</protein>
<dbReference type="Proteomes" id="UP001445076">
    <property type="component" value="Unassembled WGS sequence"/>
</dbReference>
<evidence type="ECO:0000313" key="2">
    <source>
        <dbReference type="EMBL" id="KAK8750506.1"/>
    </source>
</evidence>
<keyword evidence="3" id="KW-1185">Reference proteome</keyword>
<reference evidence="2 3" key="1">
    <citation type="journal article" date="2024" name="BMC Genomics">
        <title>Genome assembly of redclaw crayfish (Cherax quadricarinatus) provides insights into its immune adaptation and hypoxia tolerance.</title>
        <authorList>
            <person name="Liu Z."/>
            <person name="Zheng J."/>
            <person name="Li H."/>
            <person name="Fang K."/>
            <person name="Wang S."/>
            <person name="He J."/>
            <person name="Zhou D."/>
            <person name="Weng S."/>
            <person name="Chi M."/>
            <person name="Gu Z."/>
            <person name="He J."/>
            <person name="Li F."/>
            <person name="Wang M."/>
        </authorList>
    </citation>
    <scope>NUCLEOTIDE SEQUENCE [LARGE SCALE GENOMIC DNA]</scope>
    <source>
        <strain evidence="2">ZL_2023a</strain>
    </source>
</reference>
<dbReference type="AlphaFoldDB" id="A0AAW0Y137"/>
<keyword evidence="1" id="KW-1133">Transmembrane helix</keyword>
<keyword evidence="1" id="KW-0472">Membrane</keyword>
<feature type="transmembrane region" description="Helical" evidence="1">
    <location>
        <begin position="57"/>
        <end position="75"/>
    </location>
</feature>
<accession>A0AAW0Y137</accession>
<comment type="caution">
    <text evidence="2">The sequence shown here is derived from an EMBL/GenBank/DDBJ whole genome shotgun (WGS) entry which is preliminary data.</text>
</comment>
<feature type="transmembrane region" description="Helical" evidence="1">
    <location>
        <begin position="87"/>
        <end position="114"/>
    </location>
</feature>